<organism evidence="11 12">
    <name type="scientific">Fructilactobacillus hinvesii</name>
    <dbReference type="NCBI Taxonomy" id="2940300"/>
    <lineage>
        <taxon>Bacteria</taxon>
        <taxon>Bacillati</taxon>
        <taxon>Bacillota</taxon>
        <taxon>Bacilli</taxon>
        <taxon>Lactobacillales</taxon>
        <taxon>Lactobacillaceae</taxon>
        <taxon>Fructilactobacillus</taxon>
    </lineage>
</organism>
<comment type="miscellaneous">
    <text evidence="8">This enzyme catalyzes only one turnover and therefore is not strictly catalytic. According to one definition, an enzyme is a biocatalyst that acts repeatedly and over many reaction cycles.</text>
</comment>
<dbReference type="InterPro" id="IPR036631">
    <property type="entry name" value="MGMT_N_sf"/>
</dbReference>
<dbReference type="Pfam" id="PF02870">
    <property type="entry name" value="Methyltransf_1N"/>
    <property type="match status" value="1"/>
</dbReference>
<evidence type="ECO:0000256" key="8">
    <source>
        <dbReference type="HAMAP-Rule" id="MF_00772"/>
    </source>
</evidence>
<dbReference type="PANTHER" id="PTHR10815:SF5">
    <property type="entry name" value="METHYLATED-DNA--PROTEIN-CYSTEINE METHYLTRANSFERASE"/>
    <property type="match status" value="1"/>
</dbReference>
<comment type="catalytic activity">
    <reaction evidence="1 8">
        <text>a 4-O-methyl-thymidine in DNA + L-cysteinyl-[protein] = a thymidine in DNA + S-methyl-L-cysteinyl-[protein]</text>
        <dbReference type="Rhea" id="RHEA:53428"/>
        <dbReference type="Rhea" id="RHEA-COMP:10131"/>
        <dbReference type="Rhea" id="RHEA-COMP:10132"/>
        <dbReference type="Rhea" id="RHEA-COMP:13555"/>
        <dbReference type="Rhea" id="RHEA-COMP:13556"/>
        <dbReference type="ChEBI" id="CHEBI:29950"/>
        <dbReference type="ChEBI" id="CHEBI:82612"/>
        <dbReference type="ChEBI" id="CHEBI:137386"/>
        <dbReference type="ChEBI" id="CHEBI:137387"/>
        <dbReference type="EC" id="2.1.1.63"/>
    </reaction>
</comment>
<evidence type="ECO:0000259" key="9">
    <source>
        <dbReference type="Pfam" id="PF01035"/>
    </source>
</evidence>
<dbReference type="SUPFAM" id="SSF53155">
    <property type="entry name" value="Methylated DNA-protein cysteine methyltransferase domain"/>
    <property type="match status" value="1"/>
</dbReference>
<gene>
    <name evidence="11" type="ORF">M3M39_02555</name>
</gene>
<feature type="domain" description="Methylated-DNA-[protein]-cysteine S-methyltransferase DNA binding" evidence="9">
    <location>
        <begin position="80"/>
        <end position="158"/>
    </location>
</feature>
<sequence length="160" mass="17714">MLAQQTYQSPLGPIVMVSNETALVGLWFQDQRYYGAHYQLDHIPSQLTEPIQQAETWLNQYFAGQNPDPQRVPVQPKVTPFQKRVLTALQRVPYGTTTTYGELATAAGTSSARAVGNAVGHNPISLIIPCHRVLAQNGSLTGYAGGLDRKRFLLQLEQQH</sequence>
<evidence type="ECO:0000256" key="6">
    <source>
        <dbReference type="ARBA" id="ARBA00023204"/>
    </source>
</evidence>
<reference evidence="11" key="1">
    <citation type="submission" date="2022-05" db="EMBL/GenBank/DDBJ databases">
        <authorList>
            <person name="Oliphant S.A."/>
            <person name="Watson-Haigh N.S."/>
            <person name="Sumby K.M."/>
            <person name="Gardner J.M."/>
            <person name="Jiranek V."/>
        </authorList>
    </citation>
    <scope>NUCLEOTIDE SEQUENCE</scope>
    <source>
        <strain evidence="11">KI11_C11</strain>
    </source>
</reference>
<dbReference type="InterPro" id="IPR008332">
    <property type="entry name" value="MethylG_MeTrfase_N"/>
</dbReference>
<dbReference type="PROSITE" id="PS00374">
    <property type="entry name" value="MGMT"/>
    <property type="match status" value="1"/>
</dbReference>
<evidence type="ECO:0000259" key="10">
    <source>
        <dbReference type="Pfam" id="PF02870"/>
    </source>
</evidence>
<keyword evidence="12" id="KW-1185">Reference proteome</keyword>
<dbReference type="HAMAP" id="MF_00772">
    <property type="entry name" value="OGT"/>
    <property type="match status" value="1"/>
</dbReference>
<keyword evidence="4 8" id="KW-0808">Transferase</keyword>
<keyword evidence="5 8" id="KW-0227">DNA damage</keyword>
<dbReference type="EC" id="2.1.1.63" evidence="8"/>
<dbReference type="Gene3D" id="3.30.160.70">
    <property type="entry name" value="Methylated DNA-protein cysteine methyltransferase domain"/>
    <property type="match status" value="1"/>
</dbReference>
<dbReference type="InterPro" id="IPR036217">
    <property type="entry name" value="MethylDNA_cys_MeTrfase_DNAb"/>
</dbReference>
<dbReference type="EMBL" id="CP097118">
    <property type="protein sequence ID" value="USS88377.1"/>
    <property type="molecule type" value="Genomic_DNA"/>
</dbReference>
<feature type="domain" description="Methylguanine DNA methyltransferase ribonuclease-like" evidence="10">
    <location>
        <begin position="5"/>
        <end position="74"/>
    </location>
</feature>
<accession>A0ABY5BTE9</accession>
<comment type="catalytic activity">
    <reaction evidence="7 8">
        <text>a 6-O-methyl-2'-deoxyguanosine in DNA + L-cysteinyl-[protein] = S-methyl-L-cysteinyl-[protein] + a 2'-deoxyguanosine in DNA</text>
        <dbReference type="Rhea" id="RHEA:24000"/>
        <dbReference type="Rhea" id="RHEA-COMP:10131"/>
        <dbReference type="Rhea" id="RHEA-COMP:10132"/>
        <dbReference type="Rhea" id="RHEA-COMP:11367"/>
        <dbReference type="Rhea" id="RHEA-COMP:11368"/>
        <dbReference type="ChEBI" id="CHEBI:29950"/>
        <dbReference type="ChEBI" id="CHEBI:82612"/>
        <dbReference type="ChEBI" id="CHEBI:85445"/>
        <dbReference type="ChEBI" id="CHEBI:85448"/>
        <dbReference type="EC" id="2.1.1.63"/>
    </reaction>
</comment>
<dbReference type="Gene3D" id="1.10.10.10">
    <property type="entry name" value="Winged helix-like DNA-binding domain superfamily/Winged helix DNA-binding domain"/>
    <property type="match status" value="1"/>
</dbReference>
<evidence type="ECO:0000256" key="3">
    <source>
        <dbReference type="ARBA" id="ARBA00022603"/>
    </source>
</evidence>
<proteinExistence type="inferred from homology"/>
<dbReference type="CDD" id="cd06445">
    <property type="entry name" value="ATase"/>
    <property type="match status" value="1"/>
</dbReference>
<dbReference type="RefSeq" id="WP_252797663.1">
    <property type="nucleotide sequence ID" value="NZ_CP097118.1"/>
</dbReference>
<dbReference type="InterPro" id="IPR014048">
    <property type="entry name" value="MethylDNA_cys_MeTrfase_DNA-bd"/>
</dbReference>
<dbReference type="InterPro" id="IPR001497">
    <property type="entry name" value="MethylDNA_cys_MeTrfase_AS"/>
</dbReference>
<evidence type="ECO:0000256" key="2">
    <source>
        <dbReference type="ARBA" id="ARBA00022490"/>
    </source>
</evidence>
<dbReference type="SUPFAM" id="SSF46767">
    <property type="entry name" value="Methylated DNA-protein cysteine methyltransferase, C-terminal domain"/>
    <property type="match status" value="1"/>
</dbReference>
<evidence type="ECO:0000256" key="5">
    <source>
        <dbReference type="ARBA" id="ARBA00022763"/>
    </source>
</evidence>
<dbReference type="InterPro" id="IPR036388">
    <property type="entry name" value="WH-like_DNA-bd_sf"/>
</dbReference>
<comment type="subcellular location">
    <subcellularLocation>
        <location evidence="8">Cytoplasm</location>
    </subcellularLocation>
</comment>
<evidence type="ECO:0000256" key="4">
    <source>
        <dbReference type="ARBA" id="ARBA00022679"/>
    </source>
</evidence>
<protein>
    <recommendedName>
        <fullName evidence="8">Methylated-DNA--protein-cysteine methyltransferase</fullName>
        <ecNumber evidence="8">2.1.1.63</ecNumber>
    </recommendedName>
    <alternativeName>
        <fullName evidence="8">6-O-methylguanine-DNA methyltransferase</fullName>
        <shortName evidence="8">MGMT</shortName>
    </alternativeName>
    <alternativeName>
        <fullName evidence="8">O-6-methylguanine-DNA-alkyltransferase</fullName>
    </alternativeName>
</protein>
<keyword evidence="6 8" id="KW-0234">DNA repair</keyword>
<keyword evidence="3 8" id="KW-0489">Methyltransferase</keyword>
<dbReference type="NCBIfam" id="TIGR00589">
    <property type="entry name" value="ogt"/>
    <property type="match status" value="1"/>
</dbReference>
<evidence type="ECO:0000313" key="11">
    <source>
        <dbReference type="EMBL" id="USS88377.1"/>
    </source>
</evidence>
<evidence type="ECO:0000256" key="7">
    <source>
        <dbReference type="ARBA" id="ARBA00049348"/>
    </source>
</evidence>
<comment type="function">
    <text evidence="8">Involved in the cellular defense against the biological effects of O6-methylguanine (O6-MeG) and O4-methylthymine (O4-MeT) in DNA. Repairs the methylated nucleobase in DNA by stoichiometrically transferring the methyl group to a cysteine residue in the enzyme. This is a suicide reaction: the enzyme is irreversibly inactivated.</text>
</comment>
<keyword evidence="2 8" id="KW-0963">Cytoplasm</keyword>
<dbReference type="InterPro" id="IPR023546">
    <property type="entry name" value="MGMT"/>
</dbReference>
<name>A0ABY5BTE9_9LACO</name>
<feature type="active site" description="Nucleophile; methyl group acceptor" evidence="8">
    <location>
        <position position="130"/>
    </location>
</feature>
<dbReference type="Pfam" id="PF01035">
    <property type="entry name" value="DNA_binding_1"/>
    <property type="match status" value="1"/>
</dbReference>
<evidence type="ECO:0000256" key="1">
    <source>
        <dbReference type="ARBA" id="ARBA00001286"/>
    </source>
</evidence>
<dbReference type="PANTHER" id="PTHR10815">
    <property type="entry name" value="METHYLATED-DNA--PROTEIN-CYSTEINE METHYLTRANSFERASE"/>
    <property type="match status" value="1"/>
</dbReference>
<evidence type="ECO:0000313" key="12">
    <source>
        <dbReference type="Proteomes" id="UP001057025"/>
    </source>
</evidence>
<dbReference type="Proteomes" id="UP001057025">
    <property type="component" value="Chromosome"/>
</dbReference>
<comment type="similarity">
    <text evidence="8">Belongs to the MGMT family.</text>
</comment>